<reference evidence="1 2" key="1">
    <citation type="journal article" date="2018" name="Sci. Rep.">
        <title>Rhizobium tumorigenes sp. nov., a novel plant tumorigenic bacterium isolated from cane gall tumors on thornless blackberry.</title>
        <authorList>
            <person name="Kuzmanovi N."/>
            <person name="Smalla K."/>
            <person name="Gronow S."/>
            <person name="PuBawska J."/>
        </authorList>
    </citation>
    <scope>NUCLEOTIDE SEQUENCE [LARGE SCALE GENOMIC DNA]</scope>
    <source>
        <strain evidence="1 2">CCBAU 85046</strain>
    </source>
</reference>
<comment type="caution">
    <text evidence="1">The sequence shown here is derived from an EMBL/GenBank/DDBJ whole genome shotgun (WGS) entry which is preliminary data.</text>
</comment>
<protein>
    <submittedName>
        <fullName evidence="1">Uncharacterized protein</fullName>
    </submittedName>
</protein>
<name>A0A2W4CTX1_9HYPH</name>
<organism evidence="1 2">
    <name type="scientific">Rhizobium tubonense</name>
    <dbReference type="NCBI Taxonomy" id="484088"/>
    <lineage>
        <taxon>Bacteria</taxon>
        <taxon>Pseudomonadati</taxon>
        <taxon>Pseudomonadota</taxon>
        <taxon>Alphaproteobacteria</taxon>
        <taxon>Hyphomicrobiales</taxon>
        <taxon>Rhizobiaceae</taxon>
        <taxon>Rhizobium/Agrobacterium group</taxon>
        <taxon>Rhizobium</taxon>
    </lineage>
</organism>
<proteinExistence type="predicted"/>
<dbReference type="EMBL" id="PCDP01000065">
    <property type="protein sequence ID" value="PZM08844.1"/>
    <property type="molecule type" value="Genomic_DNA"/>
</dbReference>
<evidence type="ECO:0000313" key="2">
    <source>
        <dbReference type="Proteomes" id="UP000248925"/>
    </source>
</evidence>
<accession>A0A2W4CTX1</accession>
<gene>
    <name evidence="1" type="ORF">CPY51_28175</name>
</gene>
<dbReference type="Proteomes" id="UP000248925">
    <property type="component" value="Unassembled WGS sequence"/>
</dbReference>
<keyword evidence="2" id="KW-1185">Reference proteome</keyword>
<sequence>MKTGRILRISRTFGHLQSPFPFEKTIELYDYPARDQPADSLDPSLENPPLVTQAHERPASELRTTLLSPLPEDKFCRDVYLAFRSTYLADKYTYEVTEIRPRQQPIPALEAVKIDRWLYSRVPGGRWGLEGAYAHPIGKGEPIFHDCKLVSSAAGILHYTAHWKNPDKVSDIWVSAATGLFVKTEQPTTDALGALLKTDAQVYDYDPIKAVVPPE</sequence>
<dbReference type="AlphaFoldDB" id="A0A2W4CTX1"/>
<evidence type="ECO:0000313" key="1">
    <source>
        <dbReference type="EMBL" id="PZM08844.1"/>
    </source>
</evidence>